<dbReference type="AlphaFoldDB" id="W1J1I2"/>
<evidence type="ECO:0000313" key="2">
    <source>
        <dbReference type="EMBL" id="CDL84602.1"/>
    </source>
</evidence>
<dbReference type="EMBL" id="CBXF010000110">
    <property type="protein sequence ID" value="CDL84602.1"/>
    <property type="molecule type" value="Genomic_DNA"/>
</dbReference>
<dbReference type="Proteomes" id="UP000019202">
    <property type="component" value="Unassembled WGS sequence"/>
</dbReference>
<accession>W1J1I2</accession>
<keyword evidence="1" id="KW-0812">Transmembrane</keyword>
<name>W1J1I2_9GAMM</name>
<protein>
    <submittedName>
        <fullName evidence="2">Uncharacterized protein</fullName>
    </submittedName>
</protein>
<organism evidence="2 3">
    <name type="scientific">Xenorhabdus szentirmaii DSM 16338</name>
    <dbReference type="NCBI Taxonomy" id="1427518"/>
    <lineage>
        <taxon>Bacteria</taxon>
        <taxon>Pseudomonadati</taxon>
        <taxon>Pseudomonadota</taxon>
        <taxon>Gammaproteobacteria</taxon>
        <taxon>Enterobacterales</taxon>
        <taxon>Morganellaceae</taxon>
        <taxon>Xenorhabdus</taxon>
    </lineage>
</organism>
<feature type="transmembrane region" description="Helical" evidence="1">
    <location>
        <begin position="31"/>
        <end position="50"/>
    </location>
</feature>
<keyword evidence="3" id="KW-1185">Reference proteome</keyword>
<evidence type="ECO:0000256" key="1">
    <source>
        <dbReference type="SAM" id="Phobius"/>
    </source>
</evidence>
<keyword evidence="1" id="KW-0472">Membrane</keyword>
<reference evidence="2" key="1">
    <citation type="submission" date="2013-11" db="EMBL/GenBank/DDBJ databases">
        <title>Draft genome sequence and annotation of the entomopathogenic bacteria, Xenorhabdus cabanillasi strain JM26 and Xenorhabdus szentirmai strain DSM 16338.</title>
        <authorList>
            <person name="Gualtieri M."/>
            <person name="Ogier J.C."/>
            <person name="Pages S."/>
            <person name="Givaudan A."/>
            <person name="Gaudriault S."/>
        </authorList>
    </citation>
    <scope>NUCLEOTIDE SEQUENCE [LARGE SCALE GENOMIC DNA]</scope>
    <source>
        <strain evidence="2">DSM 16338</strain>
    </source>
</reference>
<gene>
    <name evidence="2" type="ORF">XSR1_50015</name>
</gene>
<sequence length="70" mass="8217">MGPSLHLNLTGPKSKWVTVRLSLNYYTVNKFVLFPNTIFYFCVISIHIFLKTHWLTFFIYICEPIVSCSL</sequence>
<evidence type="ECO:0000313" key="3">
    <source>
        <dbReference type="Proteomes" id="UP000019202"/>
    </source>
</evidence>
<proteinExistence type="predicted"/>
<keyword evidence="1" id="KW-1133">Transmembrane helix</keyword>
<comment type="caution">
    <text evidence="2">The sequence shown here is derived from an EMBL/GenBank/DDBJ whole genome shotgun (WGS) entry which is preliminary data.</text>
</comment>